<gene>
    <name evidence="4" type="ORF">PXH66_21825</name>
</gene>
<dbReference type="Gene3D" id="2.60.40.790">
    <property type="match status" value="1"/>
</dbReference>
<reference evidence="4" key="1">
    <citation type="submission" date="2023-03" db="EMBL/GenBank/DDBJ databases">
        <title>Lomoglobus Profundus gen. nov., sp. nov., a novel member of the phylum Verrucomicrobia, isolated from deep-marine sediment of South China Sea.</title>
        <authorList>
            <person name="Ahmad T."/>
            <person name="Ishaq S.E."/>
            <person name="Wang F."/>
        </authorList>
    </citation>
    <scope>NUCLEOTIDE SEQUENCE</scope>
    <source>
        <strain evidence="4">LMO-M01</strain>
    </source>
</reference>
<name>A0AAE9ZVM8_9BACT</name>
<dbReference type="InterPro" id="IPR031107">
    <property type="entry name" value="Small_HSP"/>
</dbReference>
<comment type="similarity">
    <text evidence="1 2">Belongs to the small heat shock protein (HSP20) family.</text>
</comment>
<accession>A0AAE9ZVM8</accession>
<dbReference type="Pfam" id="PF00011">
    <property type="entry name" value="HSP20"/>
    <property type="match status" value="1"/>
</dbReference>
<dbReference type="PANTHER" id="PTHR11527">
    <property type="entry name" value="HEAT-SHOCK PROTEIN 20 FAMILY MEMBER"/>
    <property type="match status" value="1"/>
</dbReference>
<protein>
    <submittedName>
        <fullName evidence="4">Hsp20/alpha crystallin family protein</fullName>
    </submittedName>
</protein>
<dbReference type="SUPFAM" id="SSF49764">
    <property type="entry name" value="HSP20-like chaperones"/>
    <property type="match status" value="1"/>
</dbReference>
<evidence type="ECO:0000259" key="3">
    <source>
        <dbReference type="PROSITE" id="PS01031"/>
    </source>
</evidence>
<proteinExistence type="inferred from homology"/>
<keyword evidence="5" id="KW-1185">Reference proteome</keyword>
<feature type="domain" description="SHSP" evidence="3">
    <location>
        <begin position="44"/>
        <end position="148"/>
    </location>
</feature>
<dbReference type="RefSeq" id="WP_330928340.1">
    <property type="nucleotide sequence ID" value="NZ_CP119075.1"/>
</dbReference>
<dbReference type="PROSITE" id="PS01031">
    <property type="entry name" value="SHSP"/>
    <property type="match status" value="1"/>
</dbReference>
<evidence type="ECO:0000313" key="5">
    <source>
        <dbReference type="Proteomes" id="UP001218638"/>
    </source>
</evidence>
<organism evidence="4 5">
    <name type="scientific">Synoicihabitans lomoniglobus</name>
    <dbReference type="NCBI Taxonomy" id="2909285"/>
    <lineage>
        <taxon>Bacteria</taxon>
        <taxon>Pseudomonadati</taxon>
        <taxon>Verrucomicrobiota</taxon>
        <taxon>Opitutia</taxon>
        <taxon>Opitutales</taxon>
        <taxon>Opitutaceae</taxon>
        <taxon>Synoicihabitans</taxon>
    </lineage>
</organism>
<dbReference type="AlphaFoldDB" id="A0AAE9ZVM8"/>
<dbReference type="KEGG" id="slom:PXH66_21825"/>
<evidence type="ECO:0000256" key="2">
    <source>
        <dbReference type="RuleBase" id="RU003616"/>
    </source>
</evidence>
<evidence type="ECO:0000256" key="1">
    <source>
        <dbReference type="PROSITE-ProRule" id="PRU00285"/>
    </source>
</evidence>
<dbReference type="CDD" id="cd06464">
    <property type="entry name" value="ACD_sHsps-like"/>
    <property type="match status" value="1"/>
</dbReference>
<dbReference type="InterPro" id="IPR002068">
    <property type="entry name" value="A-crystallin/Hsp20_dom"/>
</dbReference>
<evidence type="ECO:0000313" key="4">
    <source>
        <dbReference type="EMBL" id="WED64996.1"/>
    </source>
</evidence>
<dbReference type="Proteomes" id="UP001218638">
    <property type="component" value="Chromosome"/>
</dbReference>
<sequence length="148" mass="16263">MRIVRYTQPTNRFAPASVFGRNPWSGLETEIDRLFQSALSDFGGAPAADRFPVDLYEDDHSAFVRAELPGFKRDAISVEVVDGYLTIAATRETKQGEKTSTAKFNRSVALPDEVKADGVTAAYENGVLTVTLPKKEEAKPRKITVAVK</sequence>
<dbReference type="EMBL" id="CP119075">
    <property type="protein sequence ID" value="WED64996.1"/>
    <property type="molecule type" value="Genomic_DNA"/>
</dbReference>
<dbReference type="InterPro" id="IPR008978">
    <property type="entry name" value="HSP20-like_chaperone"/>
</dbReference>